<organism evidence="2 3">
    <name type="scientific">Natronomicrosphaera hydrolytica</name>
    <dbReference type="NCBI Taxonomy" id="3242702"/>
    <lineage>
        <taxon>Bacteria</taxon>
        <taxon>Pseudomonadati</taxon>
        <taxon>Planctomycetota</taxon>
        <taxon>Phycisphaerae</taxon>
        <taxon>Phycisphaerales</taxon>
        <taxon>Phycisphaeraceae</taxon>
        <taxon>Natronomicrosphaera</taxon>
    </lineage>
</organism>
<evidence type="ECO:0000256" key="1">
    <source>
        <dbReference type="SAM" id="MobiDB-lite"/>
    </source>
</evidence>
<keyword evidence="3" id="KW-1185">Reference proteome</keyword>
<dbReference type="EMBL" id="JBGUBD010000014">
    <property type="protein sequence ID" value="MFA9480017.1"/>
    <property type="molecule type" value="Genomic_DNA"/>
</dbReference>
<protein>
    <recommendedName>
        <fullName evidence="4">HEXXH motif-containing protein</fullName>
    </recommendedName>
</protein>
<accession>A0ABV4U8S3</accession>
<reference evidence="2 3" key="1">
    <citation type="submission" date="2024-08" db="EMBL/GenBank/DDBJ databases">
        <title>Whole-genome sequencing of halo(alkali)philic microorganisms from hypersaline lakes.</title>
        <authorList>
            <person name="Sorokin D.Y."/>
            <person name="Merkel A.Y."/>
            <person name="Messina E."/>
            <person name="Yakimov M."/>
        </authorList>
    </citation>
    <scope>NUCLEOTIDE SEQUENCE [LARGE SCALE GENOMIC DNA]</scope>
    <source>
        <strain evidence="2 3">AB-hyl4</strain>
    </source>
</reference>
<proteinExistence type="predicted"/>
<dbReference type="RefSeq" id="WP_425346942.1">
    <property type="nucleotide sequence ID" value="NZ_JBGUBD010000014.1"/>
</dbReference>
<evidence type="ECO:0000313" key="2">
    <source>
        <dbReference type="EMBL" id="MFA9480017.1"/>
    </source>
</evidence>
<sequence>MSTDKHTNPRTERAEDARLRSPHSDAPPMKVDVTVDDRFRAIAAILLLTPWVDVNARGADGRRWREHPIRQQVRALLAMHEDHPFVRLTRAQYESVGDFSTYFLLAAILSQEEGRWAVNQSAYEVTVARGGTAGHLRAQTLQHMLADRYLDRLYDFVLATDLPGLWRKQASEWALVVNDCRAVLKHRRIPESITSIFGRTGTPLRLIPVPEAPATTAFGPGDASTAYCCLGPPNVAENEEVALRFRLHLGHTGHIIFHEFAHTLWADASSQCPDFAARLQPLRDQLTLKGYLATHTPPWPLLLDEIMVRVATILYIEQVDGSETAQRQIRHEHDDYGLTCVEPATEGWRNLLMPLARREASLPALLPTLASRLLKSGR</sequence>
<evidence type="ECO:0008006" key="4">
    <source>
        <dbReference type="Google" id="ProtNLM"/>
    </source>
</evidence>
<feature type="compositionally biased region" description="Basic and acidic residues" evidence="1">
    <location>
        <begin position="1"/>
        <end position="23"/>
    </location>
</feature>
<comment type="caution">
    <text evidence="2">The sequence shown here is derived from an EMBL/GenBank/DDBJ whole genome shotgun (WGS) entry which is preliminary data.</text>
</comment>
<gene>
    <name evidence="2" type="ORF">ACERK3_17200</name>
</gene>
<name>A0ABV4U8S3_9BACT</name>
<feature type="region of interest" description="Disordered" evidence="1">
    <location>
        <begin position="1"/>
        <end position="30"/>
    </location>
</feature>
<evidence type="ECO:0000313" key="3">
    <source>
        <dbReference type="Proteomes" id="UP001575105"/>
    </source>
</evidence>
<dbReference type="Proteomes" id="UP001575105">
    <property type="component" value="Unassembled WGS sequence"/>
</dbReference>